<reference evidence="1 2" key="1">
    <citation type="submission" date="2021-04" db="EMBL/GenBank/DDBJ databases">
        <title>Genomics, taxonomy and metabolism of representatives of sulfur bacteria of the genus Thiothrix: Thiothrix fructosivorans QT, Thiothrix unzii A1T and three new species, Thiothrix subterranea sp. nov., Thiothrix litoralis sp. nov. and 'Candidatus Thiothrix anitrata' sp. nov.</title>
        <authorList>
            <person name="Ravin N.V."/>
            <person name="Smolyakov D."/>
            <person name="Rudenko T.S."/>
            <person name="Mardanov A.V."/>
            <person name="Beletsky A.V."/>
            <person name="Markov N.D."/>
            <person name="Fomenkov A.I."/>
            <person name="Roberts R.J."/>
            <person name="Karnachuk O.V."/>
            <person name="Novikov A."/>
            <person name="Grabovich M.Y."/>
        </authorList>
    </citation>
    <scope>NUCLEOTIDE SEQUENCE [LARGE SCALE GENOMIC DNA]</scope>
    <source>
        <strain evidence="1 2">AS</strain>
    </source>
</reference>
<dbReference type="SUPFAM" id="SSF160379">
    <property type="entry name" value="SP0830-like"/>
    <property type="match status" value="1"/>
</dbReference>
<sequence>MNTYIALFRGINVGGNNILPMKELTNLLQQSACKNVQTYIQSGNVVLQAEQSRDELAEAISAKIAEARGFNPKVLLLEVMELEAAAANNPFPTEDGKALHLFFMETIPPSPDLEKLTALKSTSEDFRLYQNVFYLYAPDGIGRSKLAAKVESILGVPTTARNWNTVSKLLAMVKLLPSE</sequence>
<protein>
    <submittedName>
        <fullName evidence="1">DUF1697 domain-containing protein</fullName>
    </submittedName>
</protein>
<dbReference type="Pfam" id="PF08002">
    <property type="entry name" value="DUF1697"/>
    <property type="match status" value="1"/>
</dbReference>
<dbReference type="RefSeq" id="WP_210221257.1">
    <property type="nucleotide sequence ID" value="NZ_CP072801.1"/>
</dbReference>
<evidence type="ECO:0000313" key="1">
    <source>
        <dbReference type="EMBL" id="QTR44808.1"/>
    </source>
</evidence>
<dbReference type="Proteomes" id="UP000672039">
    <property type="component" value="Chromosome"/>
</dbReference>
<dbReference type="PANTHER" id="PTHR36439:SF1">
    <property type="entry name" value="DUF1697 DOMAIN-CONTAINING PROTEIN"/>
    <property type="match status" value="1"/>
</dbReference>
<dbReference type="PIRSF" id="PIRSF008502">
    <property type="entry name" value="UCP008502"/>
    <property type="match status" value="1"/>
</dbReference>
<dbReference type="InterPro" id="IPR012545">
    <property type="entry name" value="DUF1697"/>
</dbReference>
<accession>A0ABX7WR29</accession>
<dbReference type="PANTHER" id="PTHR36439">
    <property type="entry name" value="BLL4334 PROTEIN"/>
    <property type="match status" value="1"/>
</dbReference>
<name>A0ABX7WR29_9GAMM</name>
<proteinExistence type="predicted"/>
<dbReference type="Gene3D" id="3.30.70.1280">
    <property type="entry name" value="SP0830-like domains"/>
    <property type="match status" value="1"/>
</dbReference>
<keyword evidence="2" id="KW-1185">Reference proteome</keyword>
<evidence type="ECO:0000313" key="2">
    <source>
        <dbReference type="Proteomes" id="UP000672039"/>
    </source>
</evidence>
<gene>
    <name evidence="1" type="ORF">J9253_12340</name>
</gene>
<dbReference type="EMBL" id="CP072801">
    <property type="protein sequence ID" value="QTR44808.1"/>
    <property type="molecule type" value="Genomic_DNA"/>
</dbReference>
<organism evidence="1 2">
    <name type="scientific">Thiothrix litoralis</name>
    <dbReference type="NCBI Taxonomy" id="2891210"/>
    <lineage>
        <taxon>Bacteria</taxon>
        <taxon>Pseudomonadati</taxon>
        <taxon>Pseudomonadota</taxon>
        <taxon>Gammaproteobacteria</taxon>
        <taxon>Thiotrichales</taxon>
        <taxon>Thiotrichaceae</taxon>
        <taxon>Thiothrix</taxon>
    </lineage>
</organism>